<evidence type="ECO:0000256" key="4">
    <source>
        <dbReference type="SAM" id="Phobius"/>
    </source>
</evidence>
<feature type="compositionally biased region" description="Low complexity" evidence="3">
    <location>
        <begin position="484"/>
        <end position="503"/>
    </location>
</feature>
<evidence type="ECO:0000313" key="7">
    <source>
        <dbReference type="Proteomes" id="UP000777482"/>
    </source>
</evidence>
<keyword evidence="4" id="KW-1133">Transmembrane helix</keyword>
<keyword evidence="1" id="KW-0880">Kelch repeat</keyword>
<keyword evidence="5" id="KW-0732">Signal</keyword>
<dbReference type="AlphaFoldDB" id="A0A9P6W0L8"/>
<evidence type="ECO:0000256" key="5">
    <source>
        <dbReference type="SAM" id="SignalP"/>
    </source>
</evidence>
<keyword evidence="4" id="KW-0472">Membrane</keyword>
<organism evidence="6 7">
    <name type="scientific">Rhodotorula mucilaginosa</name>
    <name type="common">Yeast</name>
    <name type="synonym">Rhodotorula rubra</name>
    <dbReference type="NCBI Taxonomy" id="5537"/>
    <lineage>
        <taxon>Eukaryota</taxon>
        <taxon>Fungi</taxon>
        <taxon>Dikarya</taxon>
        <taxon>Basidiomycota</taxon>
        <taxon>Pucciniomycotina</taxon>
        <taxon>Microbotryomycetes</taxon>
        <taxon>Sporidiobolales</taxon>
        <taxon>Sporidiobolaceae</taxon>
        <taxon>Rhodotorula</taxon>
    </lineage>
</organism>
<keyword evidence="7" id="KW-1185">Reference proteome</keyword>
<dbReference type="PANTHER" id="PTHR46093">
    <property type="entry name" value="ACYL-COA-BINDING DOMAIN-CONTAINING PROTEIN 5"/>
    <property type="match status" value="1"/>
</dbReference>
<comment type="caution">
    <text evidence="6">The sequence shown here is derived from an EMBL/GenBank/DDBJ whole genome shotgun (WGS) entry which is preliminary data.</text>
</comment>
<feature type="region of interest" description="Disordered" evidence="3">
    <location>
        <begin position="712"/>
        <end position="739"/>
    </location>
</feature>
<feature type="signal peptide" evidence="5">
    <location>
        <begin position="1"/>
        <end position="30"/>
    </location>
</feature>
<keyword evidence="4" id="KW-0812">Transmembrane</keyword>
<reference evidence="6 7" key="1">
    <citation type="submission" date="2020-11" db="EMBL/GenBank/DDBJ databases">
        <title>Kefir isolates.</title>
        <authorList>
            <person name="Marcisauskas S."/>
            <person name="Kim Y."/>
            <person name="Blasche S."/>
        </authorList>
    </citation>
    <scope>NUCLEOTIDE SEQUENCE [LARGE SCALE GENOMIC DNA]</scope>
    <source>
        <strain evidence="6 7">KR</strain>
    </source>
</reference>
<sequence>MARQSRRSPTRRRRILFAAALLTWSSTANASLLSAPFDALRRRGTAAQAAQLLAQRYDPLVAPYANETAAEPTVVSSQPHLGRYGHSAVYLPPPANSILLIGGQIGTNGTAITNDVLQFSVASTFLWGDDRPADSAIPDNPAVNPTLSSGLPASAWSAAAVDPHTASTWLIGGVTPDCETDSLVHTLAAAAASSTSSGWTTASITPRAPSRRRQATAIPVANTTTGGTDIWVIGGIADQYTCSVDTIGYVGLDRYDTTLGTVESMAWTAPAGVDSVEWTAPVSDYAATVLEDGASIVVIGGQTALGDLVSLDQVLLFDVQTRTWTQKATSGAIPSPRMGHSAVLLPSGSILIYGGLSSTHVVLSDLQVLNPRTYAWTRLVISDASMASPALAYHSATLVEGGTFIVAFGLDGQTGLPSNRFWFLTVDEASGTYTWMDTFAGNGAATASAIAARSTLPMPKLARRGETFAKKAVQFIPNPKADADGSSADDTSQAASTAAAGAEYGNGGGGGGAGGASTAAAPVQETPSSVTSSAAPRYMPPFASEATSASASPASSQSLPANSKSDSSSSSSTGTIIGASVGAIGGAVALVGLAFYFIRRKATSSSGSSRGPKTTTNMMAQSGGGNGTDRGAPFVSQLLYTRPVQARNLSLGSTAPAFSPREVFDDDELPPVGGDGEDLVPGEDMAGVGSRGQGLGVVQDPFADQHRVNEVGQLERSGSGASSTDGVVGSHGGEAATGGGGVAAALQASVQSIPFLSSISRTTTTSPSPAPSDSFTAPAPTLAARGGSIRRNGGSRHQQAPEAASNLPMPGTPAELIGMAITSDDGHDALPYLMVSSPSETSHDGASAGHASAAPSSSSSSNHNNAAQIPAILRPGTPLRVANPDPFADQ</sequence>
<dbReference type="SUPFAM" id="SSF117281">
    <property type="entry name" value="Kelch motif"/>
    <property type="match status" value="1"/>
</dbReference>
<dbReference type="OrthoDB" id="432528at2759"/>
<feature type="region of interest" description="Disordered" evidence="3">
    <location>
        <begin position="760"/>
        <end position="815"/>
    </location>
</feature>
<feature type="compositionally biased region" description="Gly residues" evidence="3">
    <location>
        <begin position="729"/>
        <end position="739"/>
    </location>
</feature>
<proteinExistence type="predicted"/>
<dbReference type="EMBL" id="PUHQ01000057">
    <property type="protein sequence ID" value="KAG0659133.1"/>
    <property type="molecule type" value="Genomic_DNA"/>
</dbReference>
<dbReference type="Pfam" id="PF24681">
    <property type="entry name" value="Kelch_KLHDC2_KLHL20_DRC7"/>
    <property type="match status" value="1"/>
</dbReference>
<dbReference type="Gene3D" id="2.120.10.80">
    <property type="entry name" value="Kelch-type beta propeller"/>
    <property type="match status" value="2"/>
</dbReference>
<feature type="chain" id="PRO_5040492561" description="Galactose oxidase" evidence="5">
    <location>
        <begin position="31"/>
        <end position="890"/>
    </location>
</feature>
<evidence type="ECO:0000256" key="3">
    <source>
        <dbReference type="SAM" id="MobiDB-lite"/>
    </source>
</evidence>
<name>A0A9P6W0L8_RHOMI</name>
<feature type="compositionally biased region" description="Low complexity" evidence="3">
    <location>
        <begin position="844"/>
        <end position="867"/>
    </location>
</feature>
<accession>A0A9P6W0L8</accession>
<dbReference type="Proteomes" id="UP000777482">
    <property type="component" value="Unassembled WGS sequence"/>
</dbReference>
<feature type="region of interest" description="Disordered" evidence="3">
    <location>
        <begin position="479"/>
        <end position="573"/>
    </location>
</feature>
<feature type="compositionally biased region" description="Low complexity" evidence="3">
    <location>
        <begin position="760"/>
        <end position="796"/>
    </location>
</feature>
<gene>
    <name evidence="6" type="ORF">C6P46_005304</name>
</gene>
<evidence type="ECO:0008006" key="8">
    <source>
        <dbReference type="Google" id="ProtNLM"/>
    </source>
</evidence>
<dbReference type="PANTHER" id="PTHR46093:SF18">
    <property type="entry name" value="FIBRONECTIN TYPE-III DOMAIN-CONTAINING PROTEIN"/>
    <property type="match status" value="1"/>
</dbReference>
<feature type="compositionally biased region" description="Polar residues" evidence="3">
    <location>
        <begin position="525"/>
        <end position="534"/>
    </location>
</feature>
<feature type="transmembrane region" description="Helical" evidence="4">
    <location>
        <begin position="576"/>
        <end position="598"/>
    </location>
</feature>
<feature type="compositionally biased region" description="Low complexity" evidence="3">
    <location>
        <begin position="540"/>
        <end position="573"/>
    </location>
</feature>
<protein>
    <recommendedName>
        <fullName evidence="8">Galactose oxidase</fullName>
    </recommendedName>
</protein>
<evidence type="ECO:0000256" key="2">
    <source>
        <dbReference type="ARBA" id="ARBA00022737"/>
    </source>
</evidence>
<dbReference type="InterPro" id="IPR015915">
    <property type="entry name" value="Kelch-typ_b-propeller"/>
</dbReference>
<evidence type="ECO:0000313" key="6">
    <source>
        <dbReference type="EMBL" id="KAG0659133.1"/>
    </source>
</evidence>
<feature type="region of interest" description="Disordered" evidence="3">
    <location>
        <begin position="831"/>
        <end position="890"/>
    </location>
</feature>
<evidence type="ECO:0000256" key="1">
    <source>
        <dbReference type="ARBA" id="ARBA00022441"/>
    </source>
</evidence>
<keyword evidence="2" id="KW-0677">Repeat</keyword>
<feature type="compositionally biased region" description="Gly residues" evidence="3">
    <location>
        <begin position="504"/>
        <end position="515"/>
    </location>
</feature>